<dbReference type="Pfam" id="PF00005">
    <property type="entry name" value="ABC_tran"/>
    <property type="match status" value="1"/>
</dbReference>
<feature type="compositionally biased region" description="Low complexity" evidence="5">
    <location>
        <begin position="345"/>
        <end position="367"/>
    </location>
</feature>
<dbReference type="PROSITE" id="PS50893">
    <property type="entry name" value="ABC_TRANSPORTER_2"/>
    <property type="match status" value="1"/>
</dbReference>
<dbReference type="GO" id="GO:0005524">
    <property type="term" value="F:ATP binding"/>
    <property type="evidence" value="ECO:0007669"/>
    <property type="project" value="UniProtKB-KW"/>
</dbReference>
<comment type="similarity">
    <text evidence="1">Belongs to the ABC transporter superfamily.</text>
</comment>
<feature type="compositionally biased region" description="Pro residues" evidence="5">
    <location>
        <begin position="368"/>
        <end position="382"/>
    </location>
</feature>
<feature type="domain" description="ABC transporter" evidence="6">
    <location>
        <begin position="2"/>
        <end position="227"/>
    </location>
</feature>
<keyword evidence="8" id="KW-1185">Reference proteome</keyword>
<dbReference type="EMBL" id="CP061281">
    <property type="protein sequence ID" value="QNS04090.1"/>
    <property type="molecule type" value="Genomic_DNA"/>
</dbReference>
<protein>
    <submittedName>
        <fullName evidence="7">ABC transporter ATP-binding protein</fullName>
    </submittedName>
</protein>
<evidence type="ECO:0000313" key="7">
    <source>
        <dbReference type="EMBL" id="QNS04090.1"/>
    </source>
</evidence>
<dbReference type="SUPFAM" id="SSF52540">
    <property type="entry name" value="P-loop containing nucleoside triphosphate hydrolases"/>
    <property type="match status" value="1"/>
</dbReference>
<organism evidence="7 8">
    <name type="scientific">Streptomyces xanthii</name>
    <dbReference type="NCBI Taxonomy" id="2768069"/>
    <lineage>
        <taxon>Bacteria</taxon>
        <taxon>Bacillati</taxon>
        <taxon>Actinomycetota</taxon>
        <taxon>Actinomycetes</taxon>
        <taxon>Kitasatosporales</taxon>
        <taxon>Streptomycetaceae</taxon>
        <taxon>Streptomyces</taxon>
    </lineage>
</organism>
<feature type="region of interest" description="Disordered" evidence="5">
    <location>
        <begin position="311"/>
        <end position="391"/>
    </location>
</feature>
<evidence type="ECO:0000256" key="2">
    <source>
        <dbReference type="ARBA" id="ARBA00022448"/>
    </source>
</evidence>
<dbReference type="KEGG" id="sxn:IAG42_10945"/>
<keyword evidence="4 7" id="KW-0067">ATP-binding</keyword>
<dbReference type="GO" id="GO:0016887">
    <property type="term" value="F:ATP hydrolysis activity"/>
    <property type="evidence" value="ECO:0007669"/>
    <property type="project" value="InterPro"/>
</dbReference>
<dbReference type="InterPro" id="IPR003593">
    <property type="entry name" value="AAA+_ATPase"/>
</dbReference>
<sequence length="391" mass="41587">MIEAVGLTKRYGAKTAVYNLSFQVRPGTVTGFLGPNGSGKSTTMRMILGLDQPTSGQVTIGGYPYNKLPNAPRQVGALLDAKAMHGGRAARSHLLCLAQLAGIPARRVDEVLGVVGLQDVAKRRSKGFSLGMGQRLGIAAALLGDPQVLLFDEPVNGLDPEGILWVRNLMKSLAAEGRTVFVSSHLMSEMALTAEHLIVIGRGQLLADMSVRDFIAHNSAGFARVRTPDIEPQQREKLSAALTEAGGQVLPEQDGALRVTGLPLPRISDLAHESDVRLWELSPHQASLEEAYMRMTQGAVDYRSTVDQRAGLQQPLPPGAVAPQQMPVAGQGQPGWYAPPPPQEQAPQQQPAQQNPYAAPAQAQPQAPAQPLPQPPAAPPAAAPTMDKDAR</sequence>
<evidence type="ECO:0000259" key="6">
    <source>
        <dbReference type="PROSITE" id="PS50893"/>
    </source>
</evidence>
<dbReference type="PANTHER" id="PTHR43335:SF4">
    <property type="entry name" value="ABC TRANSPORTER, ATP-BINDING PROTEIN"/>
    <property type="match status" value="1"/>
</dbReference>
<dbReference type="AlphaFoldDB" id="A0A7H1B5T5"/>
<dbReference type="PANTHER" id="PTHR43335">
    <property type="entry name" value="ABC TRANSPORTER, ATP-BINDING PROTEIN"/>
    <property type="match status" value="1"/>
</dbReference>
<evidence type="ECO:0000256" key="1">
    <source>
        <dbReference type="ARBA" id="ARBA00005417"/>
    </source>
</evidence>
<evidence type="ECO:0000256" key="3">
    <source>
        <dbReference type="ARBA" id="ARBA00022741"/>
    </source>
</evidence>
<reference evidence="7 8" key="1">
    <citation type="submission" date="2020-09" db="EMBL/GenBank/DDBJ databases">
        <title>A novel species.</title>
        <authorList>
            <person name="Gao J."/>
        </authorList>
    </citation>
    <scope>NUCLEOTIDE SEQUENCE [LARGE SCALE GENOMIC DNA]</scope>
    <source>
        <strain evidence="7 8">CRXT-Y-14</strain>
    </source>
</reference>
<dbReference type="RefSeq" id="WP_188336832.1">
    <property type="nucleotide sequence ID" value="NZ_CP061281.1"/>
</dbReference>
<evidence type="ECO:0000256" key="4">
    <source>
        <dbReference type="ARBA" id="ARBA00022840"/>
    </source>
</evidence>
<accession>A0A7H1B5T5</accession>
<dbReference type="SMART" id="SM00382">
    <property type="entry name" value="AAA"/>
    <property type="match status" value="1"/>
</dbReference>
<dbReference type="Proteomes" id="UP000516428">
    <property type="component" value="Chromosome"/>
</dbReference>
<dbReference type="InterPro" id="IPR027417">
    <property type="entry name" value="P-loop_NTPase"/>
</dbReference>
<evidence type="ECO:0000313" key="8">
    <source>
        <dbReference type="Proteomes" id="UP000516428"/>
    </source>
</evidence>
<dbReference type="Gene3D" id="3.40.50.300">
    <property type="entry name" value="P-loop containing nucleotide triphosphate hydrolases"/>
    <property type="match status" value="1"/>
</dbReference>
<dbReference type="CDD" id="cd03268">
    <property type="entry name" value="ABC_BcrA_bacitracin_resist"/>
    <property type="match status" value="1"/>
</dbReference>
<name>A0A7H1B5T5_9ACTN</name>
<evidence type="ECO:0000256" key="5">
    <source>
        <dbReference type="SAM" id="MobiDB-lite"/>
    </source>
</evidence>
<gene>
    <name evidence="7" type="ORF">IAG42_10945</name>
</gene>
<dbReference type="InterPro" id="IPR003439">
    <property type="entry name" value="ABC_transporter-like_ATP-bd"/>
</dbReference>
<keyword evidence="2" id="KW-0813">Transport</keyword>
<keyword evidence="3" id="KW-0547">Nucleotide-binding</keyword>
<proteinExistence type="inferred from homology"/>